<dbReference type="PANTHER" id="PTHR32285">
    <property type="entry name" value="PROTEIN TRICHOME BIREFRINGENCE-LIKE 9-RELATED"/>
    <property type="match status" value="1"/>
</dbReference>
<dbReference type="InterPro" id="IPR029962">
    <property type="entry name" value="TBL"/>
</dbReference>
<evidence type="ECO:0000256" key="1">
    <source>
        <dbReference type="ARBA" id="ARBA00007727"/>
    </source>
</evidence>
<organism evidence="3">
    <name type="scientific">Rhizophora mucronata</name>
    <name type="common">Asiatic mangrove</name>
    <dbReference type="NCBI Taxonomy" id="61149"/>
    <lineage>
        <taxon>Eukaryota</taxon>
        <taxon>Viridiplantae</taxon>
        <taxon>Streptophyta</taxon>
        <taxon>Embryophyta</taxon>
        <taxon>Tracheophyta</taxon>
        <taxon>Spermatophyta</taxon>
        <taxon>Magnoliopsida</taxon>
        <taxon>eudicotyledons</taxon>
        <taxon>Gunneridae</taxon>
        <taxon>Pentapetalae</taxon>
        <taxon>rosids</taxon>
        <taxon>fabids</taxon>
        <taxon>Malpighiales</taxon>
        <taxon>Rhizophoraceae</taxon>
        <taxon>Rhizophora</taxon>
    </lineage>
</organism>
<dbReference type="InterPro" id="IPR026057">
    <property type="entry name" value="TBL_C"/>
</dbReference>
<dbReference type="GO" id="GO:0005794">
    <property type="term" value="C:Golgi apparatus"/>
    <property type="evidence" value="ECO:0007669"/>
    <property type="project" value="TreeGrafter"/>
</dbReference>
<dbReference type="AlphaFoldDB" id="A0A2P2P6T8"/>
<dbReference type="EMBL" id="GGEC01069837">
    <property type="protein sequence ID" value="MBX50321.1"/>
    <property type="molecule type" value="Transcribed_RNA"/>
</dbReference>
<name>A0A2P2P6T8_RHIMU</name>
<dbReference type="GO" id="GO:0016413">
    <property type="term" value="F:O-acetyltransferase activity"/>
    <property type="evidence" value="ECO:0007669"/>
    <property type="project" value="InterPro"/>
</dbReference>
<dbReference type="Pfam" id="PF13839">
    <property type="entry name" value="PC-Esterase"/>
    <property type="match status" value="1"/>
</dbReference>
<comment type="similarity">
    <text evidence="1">Belongs to the PC-esterase family. TBL subfamily.</text>
</comment>
<reference evidence="3" key="1">
    <citation type="submission" date="2018-02" db="EMBL/GenBank/DDBJ databases">
        <title>Rhizophora mucronata_Transcriptome.</title>
        <authorList>
            <person name="Meera S.P."/>
            <person name="Sreeshan A."/>
            <person name="Augustine A."/>
        </authorList>
    </citation>
    <scope>NUCLEOTIDE SEQUENCE</scope>
    <source>
        <tissue evidence="3">Leaf</tissue>
    </source>
</reference>
<sequence length="89" mass="10734">MMVLERVLRGMKTHVTYLNITQMTDYRKDGHPSIYRKQNLSKAERRSPLLYQDCSHWCLPGVPDAWNEILYAELLINENRKHQIQKRHR</sequence>
<feature type="domain" description="Trichome birefringence-like C-terminal" evidence="2">
    <location>
        <begin position="3"/>
        <end position="72"/>
    </location>
</feature>
<protein>
    <recommendedName>
        <fullName evidence="2">Trichome birefringence-like C-terminal domain-containing protein</fullName>
    </recommendedName>
</protein>
<evidence type="ECO:0000259" key="2">
    <source>
        <dbReference type="Pfam" id="PF13839"/>
    </source>
</evidence>
<dbReference type="PANTHER" id="PTHR32285:SF22">
    <property type="entry name" value="PROTEIN TRICHOME BIREFRINGENCE"/>
    <property type="match status" value="1"/>
</dbReference>
<accession>A0A2P2P6T8</accession>
<evidence type="ECO:0000313" key="3">
    <source>
        <dbReference type="EMBL" id="MBX50321.1"/>
    </source>
</evidence>
<proteinExistence type="inferred from homology"/>